<name>A0ABP2XRE5_9NEIS</name>
<dbReference type="Gene3D" id="3.40.47.10">
    <property type="match status" value="1"/>
</dbReference>
<dbReference type="SUPFAM" id="SSF53901">
    <property type="entry name" value="Thiolase-like"/>
    <property type="match status" value="1"/>
</dbReference>
<dbReference type="Proteomes" id="UP000016426">
    <property type="component" value="Unassembled WGS sequence"/>
</dbReference>
<evidence type="ECO:0000313" key="2">
    <source>
        <dbReference type="EMBL" id="ERE12780.1"/>
    </source>
</evidence>
<keyword evidence="3" id="KW-1185">Reference proteome</keyword>
<feature type="domain" description="Beta-ketoacyl synthase-like N-terminal" evidence="1">
    <location>
        <begin position="4"/>
        <end position="34"/>
    </location>
</feature>
<dbReference type="Pfam" id="PF00109">
    <property type="entry name" value="ketoacyl-synt"/>
    <property type="match status" value="1"/>
</dbReference>
<gene>
    <name evidence="2" type="ORF">O166_23575</name>
</gene>
<dbReference type="InterPro" id="IPR014030">
    <property type="entry name" value="Ketoacyl_synth_N"/>
</dbReference>
<dbReference type="EMBL" id="AVPH01000129">
    <property type="protein sequence ID" value="ERE12780.1"/>
    <property type="molecule type" value="Genomic_DNA"/>
</dbReference>
<feature type="non-terminal residue" evidence="2">
    <location>
        <position position="37"/>
    </location>
</feature>
<protein>
    <recommendedName>
        <fullName evidence="1">Beta-ketoacyl synthase-like N-terminal domain-containing protein</fullName>
    </recommendedName>
</protein>
<evidence type="ECO:0000259" key="1">
    <source>
        <dbReference type="Pfam" id="PF00109"/>
    </source>
</evidence>
<evidence type="ECO:0000313" key="3">
    <source>
        <dbReference type="Proteomes" id="UP000016426"/>
    </source>
</evidence>
<proteinExistence type="predicted"/>
<organism evidence="2 3">
    <name type="scientific">Pseudogulbenkiania ferrooxidans EGD-HP2</name>
    <dbReference type="NCBI Taxonomy" id="1388764"/>
    <lineage>
        <taxon>Bacteria</taxon>
        <taxon>Pseudomonadati</taxon>
        <taxon>Pseudomonadota</taxon>
        <taxon>Betaproteobacteria</taxon>
        <taxon>Neisseriales</taxon>
        <taxon>Chromobacteriaceae</taxon>
        <taxon>Pseudogulbenkiania</taxon>
    </lineage>
</organism>
<dbReference type="RefSeq" id="WP_021476332.1">
    <property type="nucleotide sequence ID" value="NZ_AVPH01000129.1"/>
</dbReference>
<reference evidence="2 3" key="1">
    <citation type="journal article" date="2013" name="Genome Announc.">
        <title>Genome Sequence of the Pigment-Producing Bacterium Pseudogulbenkiania ferrooxidans, Isolated from Loktak Lake.</title>
        <authorList>
            <person name="Puranik S."/>
            <person name="Talkal R."/>
            <person name="Qureshi A."/>
            <person name="Khardenavis A."/>
            <person name="Kapley A."/>
            <person name="Purohit H.J."/>
        </authorList>
    </citation>
    <scope>NUCLEOTIDE SEQUENCE [LARGE SCALE GENOMIC DNA]</scope>
    <source>
        <strain evidence="2 3">EGD-HP2</strain>
    </source>
</reference>
<comment type="caution">
    <text evidence="2">The sequence shown here is derived from an EMBL/GenBank/DDBJ whole genome shotgun (WGS) entry which is preliminary data.</text>
</comment>
<accession>A0ABP2XRE5</accession>
<dbReference type="InterPro" id="IPR016039">
    <property type="entry name" value="Thiolase-like"/>
</dbReference>
<sequence length="37" mass="4001">MDKRRVVITGIGVVSPYGAGLQRFWQALAGGESARRP</sequence>